<name>A0A2T5IYK3_9GAMM</name>
<dbReference type="Proteomes" id="UP000244223">
    <property type="component" value="Unassembled WGS sequence"/>
</dbReference>
<proteinExistence type="predicted"/>
<dbReference type="EMBL" id="QAON01000009">
    <property type="protein sequence ID" value="PTQ89071.1"/>
    <property type="molecule type" value="Genomic_DNA"/>
</dbReference>
<dbReference type="RefSeq" id="WP_107865984.1">
    <property type="nucleotide sequence ID" value="NZ_QAON01000009.1"/>
</dbReference>
<evidence type="ECO:0000313" key="1">
    <source>
        <dbReference type="EMBL" id="PTQ89071.1"/>
    </source>
</evidence>
<dbReference type="AlphaFoldDB" id="A0A2T5IYK3"/>
<sequence>MSQYQTVVPITAKQNVFVQSTVVANRIVRQRKPLLRDLRLVLTHASELPWLFFPLKTEKDVHPELLPSSYPSYLDYFSVIAQMVVPTERKSVSYGTLAVIPHDYVWPEEKKQSKWFFINGICTSPAMALLEAREMVATFQRPIHLIHTPTAGVVRDLWGAITARTLRKDGRLSRPAFNIVKNALLSHEKVVLTTYSQGTIVASYIVRKVLKDPILRLHAHKLEVYCIGGAADSLHIDHNLTAQYGRSVPYVEHFANGKDFFARVGVLAHYHDTSGAIFVIPNKKGHMLNDHYLKGIGRGDYCDQRSRLYRYANGGEAGTNDYIPPDRRR</sequence>
<protein>
    <submittedName>
        <fullName evidence="1">Uncharacterized protein</fullName>
    </submittedName>
</protein>
<dbReference type="PANTHER" id="PTHR42044">
    <property type="entry name" value="DUF676 DOMAIN-CONTAINING PROTEIN-RELATED"/>
    <property type="match status" value="1"/>
</dbReference>
<reference evidence="1 2" key="1">
    <citation type="submission" date="2018-04" db="EMBL/GenBank/DDBJ databases">
        <title>Genomic Encyclopedia of Archaeal and Bacterial Type Strains, Phase II (KMG-II): from individual species to whole genera.</title>
        <authorList>
            <person name="Goeker M."/>
        </authorList>
    </citation>
    <scope>NUCLEOTIDE SEQUENCE [LARGE SCALE GENOMIC DNA]</scope>
    <source>
        <strain evidence="1 2">DSM 5822</strain>
    </source>
</reference>
<gene>
    <name evidence="1" type="ORF">C8N29_10992</name>
</gene>
<evidence type="ECO:0000313" key="2">
    <source>
        <dbReference type="Proteomes" id="UP000244223"/>
    </source>
</evidence>
<dbReference type="OrthoDB" id="6073658at2"/>
<dbReference type="PANTHER" id="PTHR42044:SF2">
    <property type="entry name" value="DUF676 DOMAIN-CONTAINING PROTEIN"/>
    <property type="match status" value="1"/>
</dbReference>
<accession>A0A2T5IYK3</accession>
<keyword evidence="2" id="KW-1185">Reference proteome</keyword>
<comment type="caution">
    <text evidence="1">The sequence shown here is derived from an EMBL/GenBank/DDBJ whole genome shotgun (WGS) entry which is preliminary data.</text>
</comment>
<organism evidence="1 2">
    <name type="scientific">Agitococcus lubricus</name>
    <dbReference type="NCBI Taxonomy" id="1077255"/>
    <lineage>
        <taxon>Bacteria</taxon>
        <taxon>Pseudomonadati</taxon>
        <taxon>Pseudomonadota</taxon>
        <taxon>Gammaproteobacteria</taxon>
        <taxon>Moraxellales</taxon>
        <taxon>Moraxellaceae</taxon>
        <taxon>Agitococcus</taxon>
    </lineage>
</organism>